<dbReference type="Proteomes" id="UP000244201">
    <property type="component" value="Chromosome"/>
</dbReference>
<dbReference type="EMBL" id="CP026304">
    <property type="protein sequence ID" value="AVZ77798.1"/>
    <property type="molecule type" value="Genomic_DNA"/>
</dbReference>
<dbReference type="AlphaFoldDB" id="A0A2R4TF73"/>
<protein>
    <submittedName>
        <fullName evidence="7">Ribonuclease BN</fullName>
    </submittedName>
</protein>
<evidence type="ECO:0000256" key="2">
    <source>
        <dbReference type="ARBA" id="ARBA00022475"/>
    </source>
</evidence>
<feature type="transmembrane region" description="Helical" evidence="6">
    <location>
        <begin position="41"/>
        <end position="64"/>
    </location>
</feature>
<keyword evidence="3 6" id="KW-0812">Transmembrane</keyword>
<dbReference type="Pfam" id="PF03631">
    <property type="entry name" value="Virul_fac_BrkB"/>
    <property type="match status" value="1"/>
</dbReference>
<dbReference type="InterPro" id="IPR017039">
    <property type="entry name" value="Virul_fac_BrkB"/>
</dbReference>
<organism evidence="7 8">
    <name type="scientific">Streptomyces lunaelactis</name>
    <dbReference type="NCBI Taxonomy" id="1535768"/>
    <lineage>
        <taxon>Bacteria</taxon>
        <taxon>Bacillati</taxon>
        <taxon>Actinomycetota</taxon>
        <taxon>Actinomycetes</taxon>
        <taxon>Kitasatosporales</taxon>
        <taxon>Streptomycetaceae</taxon>
        <taxon>Streptomyces</taxon>
    </lineage>
</organism>
<name>A0A2R4TF73_9ACTN</name>
<dbReference type="GO" id="GO:0005886">
    <property type="term" value="C:plasma membrane"/>
    <property type="evidence" value="ECO:0007669"/>
    <property type="project" value="UniProtKB-SubCell"/>
</dbReference>
<reference evidence="7 8" key="1">
    <citation type="submission" date="2018-01" db="EMBL/GenBank/DDBJ databases">
        <title>Complete genome sequence of Streptomyces lunaelactis MM109T, a Ferroverdin A producer isolated from cave moonmilk deposits.</title>
        <authorList>
            <person name="Naome A."/>
            <person name="Martinet L."/>
            <person name="Maciejewska M."/>
            <person name="Anderssen S."/>
            <person name="Adam D."/>
            <person name="Tenconi E."/>
            <person name="Deflandre B."/>
            <person name="Arguelles-Arias A."/>
            <person name="Calusinska M."/>
            <person name="Copieters W."/>
            <person name="Karim L."/>
            <person name="Hanikenne M."/>
            <person name="Baurain D."/>
            <person name="van Wezel G."/>
            <person name="Smargiasso N."/>
            <person name="de Pauw E."/>
            <person name="Delfosse P."/>
            <person name="Rigali S."/>
        </authorList>
    </citation>
    <scope>NUCLEOTIDE SEQUENCE [LARGE SCALE GENOMIC DNA]</scope>
    <source>
        <strain evidence="7 8">MM109</strain>
    </source>
</reference>
<evidence type="ECO:0000256" key="3">
    <source>
        <dbReference type="ARBA" id="ARBA00022692"/>
    </source>
</evidence>
<proteinExistence type="predicted"/>
<dbReference type="KEGG" id="slk:SLUN_33890"/>
<evidence type="ECO:0000256" key="1">
    <source>
        <dbReference type="ARBA" id="ARBA00004651"/>
    </source>
</evidence>
<evidence type="ECO:0000256" key="6">
    <source>
        <dbReference type="SAM" id="Phobius"/>
    </source>
</evidence>
<gene>
    <name evidence="7" type="ORF">SLUN_33890</name>
</gene>
<keyword evidence="2" id="KW-1003">Cell membrane</keyword>
<accession>A0A2R4TF73</accession>
<feature type="transmembrane region" description="Helical" evidence="6">
    <location>
        <begin position="163"/>
        <end position="185"/>
    </location>
</feature>
<dbReference type="OrthoDB" id="3772792at2"/>
<keyword evidence="8" id="KW-1185">Reference proteome</keyword>
<keyword evidence="4 6" id="KW-1133">Transmembrane helix</keyword>
<keyword evidence="5 6" id="KW-0472">Membrane</keyword>
<evidence type="ECO:0000313" key="7">
    <source>
        <dbReference type="EMBL" id="AVZ77798.1"/>
    </source>
</evidence>
<evidence type="ECO:0000256" key="5">
    <source>
        <dbReference type="ARBA" id="ARBA00023136"/>
    </source>
</evidence>
<feature type="transmembrane region" description="Helical" evidence="6">
    <location>
        <begin position="197"/>
        <end position="218"/>
    </location>
</feature>
<feature type="transmembrane region" description="Helical" evidence="6">
    <location>
        <begin position="133"/>
        <end position="157"/>
    </location>
</feature>
<comment type="subcellular location">
    <subcellularLocation>
        <location evidence="1">Cell membrane</location>
        <topology evidence="1">Multi-pass membrane protein</topology>
    </subcellularLocation>
</comment>
<feature type="transmembrane region" description="Helical" evidence="6">
    <location>
        <begin position="238"/>
        <end position="264"/>
    </location>
</feature>
<sequence>MRQSARRLAKAVQSLRTRLPFVSRAAEQLLRVSILDNGTRIAAQVFVGVIPALFVITAFAPAVLRDQLVSTVRAEFGLRGETLSQVQQLLRAGGDSETRDAFGAVGAVVVLLSATTCSRALQRVCERSWHLPGAAIHVVAWRWMVWLVVWLVVLLLLGPLHDAFGAGTALGVPLTVVSSVLLWWWTQYLLLGGRVPWLPLLPGAVMSGTAVVVLSWAARLYLPNELDRSVAQFGPYGAVFSLLSWLIVLCAAVTAAIALGQVVATEPFVARLLGTATRNSDPDRSGPDQD</sequence>
<evidence type="ECO:0000313" key="8">
    <source>
        <dbReference type="Proteomes" id="UP000244201"/>
    </source>
</evidence>
<evidence type="ECO:0000256" key="4">
    <source>
        <dbReference type="ARBA" id="ARBA00022989"/>
    </source>
</evidence>